<comment type="caution">
    <text evidence="2">The sequence shown here is derived from an EMBL/GenBank/DDBJ whole genome shotgun (WGS) entry which is preliminary data.</text>
</comment>
<evidence type="ECO:0000313" key="2">
    <source>
        <dbReference type="EMBL" id="CAL1297517.1"/>
    </source>
</evidence>
<proteinExistence type="predicted"/>
<evidence type="ECO:0000313" key="3">
    <source>
        <dbReference type="Proteomes" id="UP001497382"/>
    </source>
</evidence>
<organism evidence="2 3">
    <name type="scientific">Larinioides sclopetarius</name>
    <dbReference type="NCBI Taxonomy" id="280406"/>
    <lineage>
        <taxon>Eukaryota</taxon>
        <taxon>Metazoa</taxon>
        <taxon>Ecdysozoa</taxon>
        <taxon>Arthropoda</taxon>
        <taxon>Chelicerata</taxon>
        <taxon>Arachnida</taxon>
        <taxon>Araneae</taxon>
        <taxon>Araneomorphae</taxon>
        <taxon>Entelegynae</taxon>
        <taxon>Araneoidea</taxon>
        <taxon>Araneidae</taxon>
        <taxon>Larinioides</taxon>
    </lineage>
</organism>
<keyword evidence="3" id="KW-1185">Reference proteome</keyword>
<dbReference type="AlphaFoldDB" id="A0AAV2BMY8"/>
<dbReference type="Proteomes" id="UP001497382">
    <property type="component" value="Unassembled WGS sequence"/>
</dbReference>
<protein>
    <submittedName>
        <fullName evidence="2">Uncharacterized protein</fullName>
    </submittedName>
</protein>
<name>A0AAV2BMY8_9ARAC</name>
<gene>
    <name evidence="2" type="ORF">LARSCL_LOCUS20343</name>
</gene>
<reference evidence="2 3" key="1">
    <citation type="submission" date="2024-04" db="EMBL/GenBank/DDBJ databases">
        <authorList>
            <person name="Rising A."/>
            <person name="Reimegard J."/>
            <person name="Sonavane S."/>
            <person name="Akerstrom W."/>
            <person name="Nylinder S."/>
            <person name="Hedman E."/>
            <person name="Kallberg Y."/>
        </authorList>
    </citation>
    <scope>NUCLEOTIDE SEQUENCE [LARGE SCALE GENOMIC DNA]</scope>
</reference>
<evidence type="ECO:0000256" key="1">
    <source>
        <dbReference type="SAM" id="MobiDB-lite"/>
    </source>
</evidence>
<accession>A0AAV2BMY8</accession>
<sequence length="33" mass="3662">WVLGHSNRIQEQRGGKFSTNGKRGGSPCKPHLE</sequence>
<dbReference type="EMBL" id="CAXIEN010000427">
    <property type="protein sequence ID" value="CAL1297517.1"/>
    <property type="molecule type" value="Genomic_DNA"/>
</dbReference>
<feature type="non-terminal residue" evidence="2">
    <location>
        <position position="1"/>
    </location>
</feature>
<feature type="region of interest" description="Disordered" evidence="1">
    <location>
        <begin position="1"/>
        <end position="33"/>
    </location>
</feature>